<organism evidence="4 5">
    <name type="scientific">Hallerella succinigenes</name>
    <dbReference type="NCBI Taxonomy" id="1896222"/>
    <lineage>
        <taxon>Bacteria</taxon>
        <taxon>Pseudomonadati</taxon>
        <taxon>Fibrobacterota</taxon>
        <taxon>Fibrobacteria</taxon>
        <taxon>Fibrobacterales</taxon>
        <taxon>Fibrobacteraceae</taxon>
        <taxon>Hallerella</taxon>
    </lineage>
</organism>
<dbReference type="Gene3D" id="3.40.50.300">
    <property type="entry name" value="P-loop containing nucleotide triphosphate hydrolases"/>
    <property type="match status" value="1"/>
</dbReference>
<dbReference type="Pfam" id="PF01078">
    <property type="entry name" value="Mg_chelatase"/>
    <property type="match status" value="1"/>
</dbReference>
<dbReference type="GO" id="GO:0005524">
    <property type="term" value="F:ATP binding"/>
    <property type="evidence" value="ECO:0007669"/>
    <property type="project" value="UniProtKB-KW"/>
</dbReference>
<dbReference type="PROSITE" id="PS50051">
    <property type="entry name" value="MCM_2"/>
    <property type="match status" value="1"/>
</dbReference>
<name>A0A2M9A8U8_9BACT</name>
<dbReference type="Pfam" id="PF13541">
    <property type="entry name" value="ChlI"/>
    <property type="match status" value="1"/>
</dbReference>
<dbReference type="SUPFAM" id="SSF52540">
    <property type="entry name" value="P-loop containing nucleoside triphosphate hydrolases"/>
    <property type="match status" value="1"/>
</dbReference>
<dbReference type="AlphaFoldDB" id="A0A2M9A8U8"/>
<evidence type="ECO:0000256" key="2">
    <source>
        <dbReference type="ARBA" id="ARBA00022840"/>
    </source>
</evidence>
<dbReference type="InterPro" id="IPR004482">
    <property type="entry name" value="Mg_chelat-rel"/>
</dbReference>
<dbReference type="InterPro" id="IPR045006">
    <property type="entry name" value="CHLI-like"/>
</dbReference>
<dbReference type="InterPro" id="IPR014721">
    <property type="entry name" value="Ribsml_uS5_D2-typ_fold_subgr"/>
</dbReference>
<sequence length="522" mass="56552">MFQRIRTSCLLGIKAIPVHVEVDSSPGLPGFTLVGLPDNAVRESRERVVSSIRSSGYAASGSRIIVNLSPADLRKEGTSLDLPLAIGMLVASEEIQAERPERFVFLGELSLDGKVKAVHGVLSVAMSLSKKEDILVVPRENVAEASLVEGLSVIGVSTLAECIDAIAPGSVKLPVRSCGISRRALAADPSVPDFRSVVGMEGVKRALEIAAAGAHNFLLVGSPGSGKTFSARCLPGILPPMTDEEILECTRIYSSLHVLGEDKAKSFFARRPFRSPHHSSSMVSLVGGGVHLRPGEASLAHNGVLFLDELPEFNRNVLEALREPMEEGVIHISRACGTVSWPARFMMGAAMNPCPCGYSMDSKRECSCLPDSVRRYRQRLSGPLLDRIDIQMAVPSTDPQQLMQMPPGESSAEIRARVTAARDLQQQRFRRSRCRTNSEMTSDEAKNFCGMSVETERFAVSAADKMQLSARGYYRMLKVARTIADLRASQFGSKAEDAKKASVECSDIAEALRYRAFSGLNS</sequence>
<dbReference type="RefSeq" id="WP_100425999.1">
    <property type="nucleotide sequence ID" value="NZ_PGEX01000001.1"/>
</dbReference>
<dbReference type="NCBIfam" id="TIGR00368">
    <property type="entry name" value="YifB family Mg chelatase-like AAA ATPase"/>
    <property type="match status" value="1"/>
</dbReference>
<dbReference type="SUPFAM" id="SSF54211">
    <property type="entry name" value="Ribosomal protein S5 domain 2-like"/>
    <property type="match status" value="1"/>
</dbReference>
<dbReference type="Pfam" id="PF13335">
    <property type="entry name" value="Mg_chelatase_C"/>
    <property type="match status" value="1"/>
</dbReference>
<dbReference type="PANTHER" id="PTHR32039">
    <property type="entry name" value="MAGNESIUM-CHELATASE SUBUNIT CHLI"/>
    <property type="match status" value="1"/>
</dbReference>
<dbReference type="InterPro" id="IPR027417">
    <property type="entry name" value="P-loop_NTPase"/>
</dbReference>
<evidence type="ECO:0000313" key="4">
    <source>
        <dbReference type="EMBL" id="PJJ42108.1"/>
    </source>
</evidence>
<reference evidence="4 5" key="1">
    <citation type="submission" date="2017-11" db="EMBL/GenBank/DDBJ databases">
        <title>Animal gut microbial communities from fecal samples from Wisconsin, USA.</title>
        <authorList>
            <person name="Neumann A."/>
        </authorList>
    </citation>
    <scope>NUCLEOTIDE SEQUENCE [LARGE SCALE GENOMIC DNA]</scope>
    <source>
        <strain evidence="4 5">UWS3</strain>
    </source>
</reference>
<dbReference type="Gene3D" id="3.30.230.10">
    <property type="match status" value="1"/>
</dbReference>
<dbReference type="PANTHER" id="PTHR32039:SF7">
    <property type="entry name" value="COMPETENCE PROTEIN COMM"/>
    <property type="match status" value="1"/>
</dbReference>
<dbReference type="EMBL" id="PGEX01000001">
    <property type="protein sequence ID" value="PJJ42108.1"/>
    <property type="molecule type" value="Genomic_DNA"/>
</dbReference>
<dbReference type="InterPro" id="IPR020568">
    <property type="entry name" value="Ribosomal_Su5_D2-typ_SF"/>
</dbReference>
<dbReference type="PRINTS" id="PR01657">
    <property type="entry name" value="MCMFAMILY"/>
</dbReference>
<dbReference type="GO" id="GO:0003677">
    <property type="term" value="F:DNA binding"/>
    <property type="evidence" value="ECO:0007669"/>
    <property type="project" value="InterPro"/>
</dbReference>
<keyword evidence="5" id="KW-1185">Reference proteome</keyword>
<dbReference type="Proteomes" id="UP000231134">
    <property type="component" value="Unassembled WGS sequence"/>
</dbReference>
<keyword evidence="1" id="KW-0547">Nucleotide-binding</keyword>
<keyword evidence="2" id="KW-0067">ATP-binding</keyword>
<proteinExistence type="predicted"/>
<evidence type="ECO:0000313" key="5">
    <source>
        <dbReference type="Proteomes" id="UP000231134"/>
    </source>
</evidence>
<dbReference type="InterPro" id="IPR001208">
    <property type="entry name" value="MCM_dom"/>
</dbReference>
<evidence type="ECO:0000259" key="3">
    <source>
        <dbReference type="PROSITE" id="PS50051"/>
    </source>
</evidence>
<gene>
    <name evidence="4" type="ORF">BGX16_2124</name>
</gene>
<comment type="caution">
    <text evidence="4">The sequence shown here is derived from an EMBL/GenBank/DDBJ whole genome shotgun (WGS) entry which is preliminary data.</text>
</comment>
<accession>A0A2M9A8U8</accession>
<dbReference type="OrthoDB" id="9813147at2"/>
<feature type="domain" description="MCM C-terminal AAA(+) ATPase" evidence="3">
    <location>
        <begin position="292"/>
        <end position="394"/>
    </location>
</feature>
<protein>
    <submittedName>
        <fullName evidence="4">Magnesium chelatase family protein</fullName>
    </submittedName>
</protein>
<dbReference type="InterPro" id="IPR000523">
    <property type="entry name" value="Mg_chelatse_chII-like_cat_dom"/>
</dbReference>
<dbReference type="InterPro" id="IPR025158">
    <property type="entry name" value="Mg_chelat-rel_C"/>
</dbReference>
<evidence type="ECO:0000256" key="1">
    <source>
        <dbReference type="ARBA" id="ARBA00022741"/>
    </source>
</evidence>